<proteinExistence type="predicted"/>
<dbReference type="Proteomes" id="UP001066276">
    <property type="component" value="Chromosome 5"/>
</dbReference>
<dbReference type="AlphaFoldDB" id="A0AAV7R9E4"/>
<keyword evidence="2" id="KW-1185">Reference proteome</keyword>
<name>A0AAV7R9E4_PLEWA</name>
<comment type="caution">
    <text evidence="1">The sequence shown here is derived from an EMBL/GenBank/DDBJ whole genome shotgun (WGS) entry which is preliminary data.</text>
</comment>
<reference evidence="1" key="1">
    <citation type="journal article" date="2022" name="bioRxiv">
        <title>Sequencing and chromosome-scale assembly of the giantPleurodeles waltlgenome.</title>
        <authorList>
            <person name="Brown T."/>
            <person name="Elewa A."/>
            <person name="Iarovenko S."/>
            <person name="Subramanian E."/>
            <person name="Araus A.J."/>
            <person name="Petzold A."/>
            <person name="Susuki M."/>
            <person name="Suzuki K.-i.T."/>
            <person name="Hayashi T."/>
            <person name="Toyoda A."/>
            <person name="Oliveira C."/>
            <person name="Osipova E."/>
            <person name="Leigh N.D."/>
            <person name="Simon A."/>
            <person name="Yun M.H."/>
        </authorList>
    </citation>
    <scope>NUCLEOTIDE SEQUENCE</scope>
    <source>
        <strain evidence="1">20211129_DDA</strain>
        <tissue evidence="1">Liver</tissue>
    </source>
</reference>
<protein>
    <submittedName>
        <fullName evidence="1">Uncharacterized protein</fullName>
    </submittedName>
</protein>
<evidence type="ECO:0000313" key="2">
    <source>
        <dbReference type="Proteomes" id="UP001066276"/>
    </source>
</evidence>
<organism evidence="1 2">
    <name type="scientific">Pleurodeles waltl</name>
    <name type="common">Iberian ribbed newt</name>
    <dbReference type="NCBI Taxonomy" id="8319"/>
    <lineage>
        <taxon>Eukaryota</taxon>
        <taxon>Metazoa</taxon>
        <taxon>Chordata</taxon>
        <taxon>Craniata</taxon>
        <taxon>Vertebrata</taxon>
        <taxon>Euteleostomi</taxon>
        <taxon>Amphibia</taxon>
        <taxon>Batrachia</taxon>
        <taxon>Caudata</taxon>
        <taxon>Salamandroidea</taxon>
        <taxon>Salamandridae</taxon>
        <taxon>Pleurodelinae</taxon>
        <taxon>Pleurodeles</taxon>
    </lineage>
</organism>
<evidence type="ECO:0000313" key="1">
    <source>
        <dbReference type="EMBL" id="KAJ1147350.1"/>
    </source>
</evidence>
<sequence length="326" mass="34512">MCPQGTISGVLAPSDSTPLCAHHLRGPGAIAQRPLCAHHLWGPGAIAQRPLCAPKGPSQGSWRHRTAPLMCPPSLGSWRHRTAPLMCPPSLGSWRHRTAPLMCPQGTISGVLAPSDITPLCAHHLWGPGAIGQRPLCAPKGPSLGSWRHRTSPPYVPTISGVLAPSDSAPYVPPRDHLRGPGAIGQRPLCAPKGPSLGSCAIGQRPLCAHHVWGPAPSDSAPYVPTMSGVLRHRTAPLMCPARDYLWGPGALAARTPEICAPRTRACAQALGGTPATLLDYSYSPIEERTRASACKCQGLHQRQLELLDILTQLTYVHPTTPAGTY</sequence>
<dbReference type="EMBL" id="JANPWB010000009">
    <property type="protein sequence ID" value="KAJ1147350.1"/>
    <property type="molecule type" value="Genomic_DNA"/>
</dbReference>
<accession>A0AAV7R9E4</accession>
<gene>
    <name evidence="1" type="ORF">NDU88_000231</name>
</gene>